<sequence length="155" mass="15966">QTLRAAGLSPEVLVSGVDETAVAASTVHDVVSRLARHKSETAAAHLDDDQQTTIVIGCDSLLEIDGTAYGKPGSAADAIERWQRIRGRTGVLHTGHHVLLRRAGRQLSDSAVASTTGHFAELTDAEISANVATGEPLEVAGGFTVDGLGGAFVSG</sequence>
<name>X0XXB1_9ZZZZ</name>
<dbReference type="PIRSF" id="PIRSF006305">
    <property type="entry name" value="Maf"/>
    <property type="match status" value="1"/>
</dbReference>
<gene>
    <name evidence="3" type="ORF">S01H1_83775</name>
</gene>
<feature type="non-terminal residue" evidence="3">
    <location>
        <position position="1"/>
    </location>
</feature>
<reference evidence="3" key="1">
    <citation type="journal article" date="2014" name="Front. Microbiol.">
        <title>High frequency of phylogenetically diverse reductive dehalogenase-homologous genes in deep subseafloor sedimentary metagenomes.</title>
        <authorList>
            <person name="Kawai M."/>
            <person name="Futagami T."/>
            <person name="Toyoda A."/>
            <person name="Takaki Y."/>
            <person name="Nishi S."/>
            <person name="Hori S."/>
            <person name="Arai W."/>
            <person name="Tsubouchi T."/>
            <person name="Morono Y."/>
            <person name="Uchiyama I."/>
            <person name="Ito T."/>
            <person name="Fujiyama A."/>
            <person name="Inagaki F."/>
            <person name="Takami H."/>
        </authorList>
    </citation>
    <scope>NUCLEOTIDE SEQUENCE</scope>
    <source>
        <strain evidence="3">Expedition CK06-06</strain>
    </source>
</reference>
<dbReference type="Gene3D" id="3.90.950.10">
    <property type="match status" value="1"/>
</dbReference>
<comment type="cofactor">
    <cofactor evidence="1">
        <name>a divalent metal cation</name>
        <dbReference type="ChEBI" id="CHEBI:60240"/>
    </cofactor>
</comment>
<proteinExistence type="predicted"/>
<evidence type="ECO:0000313" key="3">
    <source>
        <dbReference type="EMBL" id="GAG47955.1"/>
    </source>
</evidence>
<dbReference type="GO" id="GO:0047429">
    <property type="term" value="F:nucleoside triphosphate diphosphatase activity"/>
    <property type="evidence" value="ECO:0007669"/>
    <property type="project" value="InterPro"/>
</dbReference>
<dbReference type="EMBL" id="BARS01057025">
    <property type="protein sequence ID" value="GAG47955.1"/>
    <property type="molecule type" value="Genomic_DNA"/>
</dbReference>
<accession>X0XXB1</accession>
<feature type="non-terminal residue" evidence="3">
    <location>
        <position position="155"/>
    </location>
</feature>
<dbReference type="InterPro" id="IPR029001">
    <property type="entry name" value="ITPase-like_fam"/>
</dbReference>
<dbReference type="SUPFAM" id="SSF52972">
    <property type="entry name" value="ITPase-like"/>
    <property type="match status" value="1"/>
</dbReference>
<evidence type="ECO:0000256" key="2">
    <source>
        <dbReference type="ARBA" id="ARBA00022801"/>
    </source>
</evidence>
<evidence type="ECO:0008006" key="4">
    <source>
        <dbReference type="Google" id="ProtNLM"/>
    </source>
</evidence>
<keyword evidence="2" id="KW-0378">Hydrolase</keyword>
<dbReference type="PANTHER" id="PTHR43213">
    <property type="entry name" value="BIFUNCTIONAL DTTP/UTP PYROPHOSPHATASE/METHYLTRANSFERASE PROTEIN-RELATED"/>
    <property type="match status" value="1"/>
</dbReference>
<dbReference type="InterPro" id="IPR003697">
    <property type="entry name" value="Maf-like"/>
</dbReference>
<dbReference type="PANTHER" id="PTHR43213:SF5">
    <property type="entry name" value="BIFUNCTIONAL DTTP_UTP PYROPHOSPHATASE_METHYLTRANSFERASE PROTEIN-RELATED"/>
    <property type="match status" value="1"/>
</dbReference>
<dbReference type="AlphaFoldDB" id="X0XXB1"/>
<organism evidence="3">
    <name type="scientific">marine sediment metagenome</name>
    <dbReference type="NCBI Taxonomy" id="412755"/>
    <lineage>
        <taxon>unclassified sequences</taxon>
        <taxon>metagenomes</taxon>
        <taxon>ecological metagenomes</taxon>
    </lineage>
</organism>
<evidence type="ECO:0000256" key="1">
    <source>
        <dbReference type="ARBA" id="ARBA00001968"/>
    </source>
</evidence>
<protein>
    <recommendedName>
        <fullName evidence="4">Septum formation inhibitor Maf</fullName>
    </recommendedName>
</protein>
<dbReference type="Pfam" id="PF02545">
    <property type="entry name" value="Maf"/>
    <property type="match status" value="1"/>
</dbReference>
<comment type="caution">
    <text evidence="3">The sequence shown here is derived from an EMBL/GenBank/DDBJ whole genome shotgun (WGS) entry which is preliminary data.</text>
</comment>